<evidence type="ECO:0000256" key="1">
    <source>
        <dbReference type="SAM" id="Phobius"/>
    </source>
</evidence>
<evidence type="ECO:0000313" key="3">
    <source>
        <dbReference type="Proteomes" id="UP000256269"/>
    </source>
</evidence>
<gene>
    <name evidence="2" type="ORF">BCF44_122136</name>
</gene>
<accession>A0A3E0GXW8</accession>
<keyword evidence="1" id="KW-1133">Transmembrane helix</keyword>
<dbReference type="Proteomes" id="UP000256269">
    <property type="component" value="Unassembled WGS sequence"/>
</dbReference>
<keyword evidence="3" id="KW-1185">Reference proteome</keyword>
<comment type="caution">
    <text evidence="2">The sequence shown here is derived from an EMBL/GenBank/DDBJ whole genome shotgun (WGS) entry which is preliminary data.</text>
</comment>
<sequence length="246" mass="26752">MTEFGEDADNPAHLADVLNRWNKRHDAEAMLCPAGPHGLMEAVDDPETSALWWMCVTCEDIQPVTEDQVTMALGWMELPELADRPAGGEVVMPDRMPGDRGDGTVRVPVDVVEIGGDRTVHATSAQLLGVIAGALVSAAVYWQTQPVGWWLLILVVAPLAGLLIATWRFPSATVLSEEAVWATDLQRGQWVRLAAGGSAAGLATRIVRMRGLPANHRYFPGVEVHLLDGAVVECRHDDIWLVLRLA</sequence>
<dbReference type="EMBL" id="QUNO01000022">
    <property type="protein sequence ID" value="REH31113.1"/>
    <property type="molecule type" value="Genomic_DNA"/>
</dbReference>
<organism evidence="2 3">
    <name type="scientific">Kutzneria buriramensis</name>
    <dbReference type="NCBI Taxonomy" id="1045776"/>
    <lineage>
        <taxon>Bacteria</taxon>
        <taxon>Bacillati</taxon>
        <taxon>Actinomycetota</taxon>
        <taxon>Actinomycetes</taxon>
        <taxon>Pseudonocardiales</taxon>
        <taxon>Pseudonocardiaceae</taxon>
        <taxon>Kutzneria</taxon>
    </lineage>
</organism>
<dbReference type="OrthoDB" id="3695201at2"/>
<feature type="transmembrane region" description="Helical" evidence="1">
    <location>
        <begin position="124"/>
        <end position="142"/>
    </location>
</feature>
<name>A0A3E0GXW8_9PSEU</name>
<dbReference type="AlphaFoldDB" id="A0A3E0GXW8"/>
<reference evidence="2 3" key="1">
    <citation type="submission" date="2018-08" db="EMBL/GenBank/DDBJ databases">
        <title>Genomic Encyclopedia of Archaeal and Bacterial Type Strains, Phase II (KMG-II): from individual species to whole genera.</title>
        <authorList>
            <person name="Goeker M."/>
        </authorList>
    </citation>
    <scope>NUCLEOTIDE SEQUENCE [LARGE SCALE GENOMIC DNA]</scope>
    <source>
        <strain evidence="2 3">DSM 45791</strain>
    </source>
</reference>
<keyword evidence="1" id="KW-0812">Transmembrane</keyword>
<feature type="transmembrane region" description="Helical" evidence="1">
    <location>
        <begin position="149"/>
        <end position="169"/>
    </location>
</feature>
<dbReference type="RefSeq" id="WP_116180928.1">
    <property type="nucleotide sequence ID" value="NZ_CP144376.1"/>
</dbReference>
<keyword evidence="1" id="KW-0472">Membrane</keyword>
<protein>
    <submittedName>
        <fullName evidence="2">Uncharacterized protein</fullName>
    </submittedName>
</protein>
<proteinExistence type="predicted"/>
<evidence type="ECO:0000313" key="2">
    <source>
        <dbReference type="EMBL" id="REH31113.1"/>
    </source>
</evidence>